<dbReference type="Gene3D" id="3.40.228.10">
    <property type="entry name" value="Dimethylsulfoxide Reductase, domain 2"/>
    <property type="match status" value="1"/>
</dbReference>
<protein>
    <recommendedName>
        <fullName evidence="6">4Fe-4S Mo/W bis-MGD-type domain-containing protein</fullName>
    </recommendedName>
</protein>
<dbReference type="InterPro" id="IPR009010">
    <property type="entry name" value="Asp_de-COase-like_dom_sf"/>
</dbReference>
<name>A0A381ST89_9ZZZZ</name>
<dbReference type="Gene3D" id="3.40.50.740">
    <property type="match status" value="1"/>
</dbReference>
<proteinExistence type="inferred from homology"/>
<evidence type="ECO:0000313" key="7">
    <source>
        <dbReference type="EMBL" id="SVA07255.1"/>
    </source>
</evidence>
<dbReference type="GO" id="GO:0051539">
    <property type="term" value="F:4 iron, 4 sulfur cluster binding"/>
    <property type="evidence" value="ECO:0007669"/>
    <property type="project" value="UniProtKB-KW"/>
</dbReference>
<dbReference type="InterPro" id="IPR027467">
    <property type="entry name" value="MopterinOxRdtase_cofactor_BS"/>
</dbReference>
<comment type="similarity">
    <text evidence="1">Belongs to the prokaryotic molybdopterin-containing oxidoreductase family.</text>
</comment>
<sequence length="907" mass="102528">MRLTRRKFLSGTGATVSALSLNYAHPVQGNDDPYRNWEDLMRTKWTWDRVAHSSHGVNCAGHCAFKVFVKNGVVWREEQQGEYGATGDAPDYNPRGCQKGVRHSKYMYGQQRVLYPLKRVGERGKGQWQRISWDQACDEIADKYIDHWLSGGPASMSFAMGTGMLLKKATIASYQRFLNITGIPAPETFAGVGDQPIGIYQTLGLDITGDTVAAVYKAKCVLVWFCNPAVTRIPDAHFFWEARYNGTKVIVISPDFNPTAMHASKWVNPKPGTDGALAMAMAQVILQDKSYDTDYIKEQTDLPMLVRTDNGKFLHPKDLGKEGSNEIYYLWDEASNGIQQAPGKDRETFALGALQPSLEGTWNIDTNSGPVEVTTVFELLKKRAEEHTPEVVSAITGINPEIIREIARDFASAKPAMIYGGYRSSKWLYGDIFQRAMLLLLSLTANLGNEGGGYQLTQLSKSEGIAPYLFSDVGYGMRIKAAAMWDYEHMDLKEVNREFYGDELADTYDTHYQESLEKGWWPKQQEKPLKMAIFGGHNPGSWKAGGDHWQENIYEKVETIVSIVPDMGITHLYADYVLPVAHHYERHDLLIQPKTPYMQAMDKVVEPLGESVDDFTVFKRLSKVISKKAKERGIQPIMDTFIDGRPPIERDLTKLYDQLTWDGKFNDSKDIAEFWINASPGLPNMTFDELAAKGIVRVEDSEGVVYGDNAPYATMKQYVVHKKHYETHTGRQQHYHDHDWYIKYDETLPGHKDPLELEDYPLRMLMGHARHSIHSTWRDDTLLWSLQRGEPDIYVNPNDAQDRGVTDGDLIKIFNTMGSFIAVAHISSSMQKDTMFMYHGWDPTMFRNQKNFSSVIPTAGLIRPTLLAGGADTHLGYAPIKSFPNMTLSDCTCDFELHTESNEQKTA</sequence>
<organism evidence="7">
    <name type="scientific">marine metagenome</name>
    <dbReference type="NCBI Taxonomy" id="408172"/>
    <lineage>
        <taxon>unclassified sequences</taxon>
        <taxon>metagenomes</taxon>
        <taxon>ecological metagenomes</taxon>
    </lineage>
</organism>
<keyword evidence="3" id="KW-0479">Metal-binding</keyword>
<dbReference type="PROSITE" id="PS51669">
    <property type="entry name" value="4FE4S_MOW_BIS_MGD"/>
    <property type="match status" value="1"/>
</dbReference>
<dbReference type="PROSITE" id="PS00551">
    <property type="entry name" value="MOLYBDOPTERIN_PROK_1"/>
    <property type="match status" value="1"/>
</dbReference>
<dbReference type="Pfam" id="PF00384">
    <property type="entry name" value="Molybdopterin"/>
    <property type="match status" value="1"/>
</dbReference>
<evidence type="ECO:0000256" key="3">
    <source>
        <dbReference type="ARBA" id="ARBA00022723"/>
    </source>
</evidence>
<dbReference type="Gene3D" id="3.40.50.12440">
    <property type="match status" value="2"/>
</dbReference>
<dbReference type="InterPro" id="IPR050612">
    <property type="entry name" value="Prok_Mopterin_Oxidored"/>
</dbReference>
<keyword evidence="2" id="KW-0004">4Fe-4S</keyword>
<keyword evidence="4" id="KW-0408">Iron</keyword>
<evidence type="ECO:0000256" key="5">
    <source>
        <dbReference type="ARBA" id="ARBA00023014"/>
    </source>
</evidence>
<dbReference type="GO" id="GO:0016491">
    <property type="term" value="F:oxidoreductase activity"/>
    <property type="evidence" value="ECO:0007669"/>
    <property type="project" value="InterPro"/>
</dbReference>
<dbReference type="InterPro" id="IPR006657">
    <property type="entry name" value="MoPterin_dinucl-bd_dom"/>
</dbReference>
<dbReference type="SUPFAM" id="SSF53706">
    <property type="entry name" value="Formate dehydrogenase/DMSO reductase, domains 1-3"/>
    <property type="match status" value="1"/>
</dbReference>
<reference evidence="7" key="1">
    <citation type="submission" date="2018-05" db="EMBL/GenBank/DDBJ databases">
        <authorList>
            <person name="Lanie J.A."/>
            <person name="Ng W.-L."/>
            <person name="Kazmierczak K.M."/>
            <person name="Andrzejewski T.M."/>
            <person name="Davidsen T.M."/>
            <person name="Wayne K.J."/>
            <person name="Tettelin H."/>
            <person name="Glass J.I."/>
            <person name="Rusch D."/>
            <person name="Podicherti R."/>
            <person name="Tsui H.-C.T."/>
            <person name="Winkler M.E."/>
        </authorList>
    </citation>
    <scope>NUCLEOTIDE SEQUENCE</scope>
</reference>
<dbReference type="PANTHER" id="PTHR43742:SF6">
    <property type="entry name" value="OXIDOREDUCTASE YYAE-RELATED"/>
    <property type="match status" value="1"/>
</dbReference>
<accession>A0A381ST89</accession>
<evidence type="ECO:0000256" key="1">
    <source>
        <dbReference type="ARBA" id="ARBA00010312"/>
    </source>
</evidence>
<dbReference type="Pfam" id="PF01568">
    <property type="entry name" value="Molydop_binding"/>
    <property type="match status" value="1"/>
</dbReference>
<dbReference type="GO" id="GO:0046872">
    <property type="term" value="F:metal ion binding"/>
    <property type="evidence" value="ECO:0007669"/>
    <property type="project" value="UniProtKB-KW"/>
</dbReference>
<dbReference type="InterPro" id="IPR006963">
    <property type="entry name" value="Mopterin_OxRdtase_4Fe-4S_dom"/>
</dbReference>
<evidence type="ECO:0000259" key="6">
    <source>
        <dbReference type="PROSITE" id="PS51669"/>
    </source>
</evidence>
<gene>
    <name evidence="7" type="ORF">METZ01_LOCUS60109</name>
</gene>
<dbReference type="InterPro" id="IPR006656">
    <property type="entry name" value="Mopterin_OxRdtase"/>
</dbReference>
<dbReference type="Gene3D" id="2.20.25.90">
    <property type="entry name" value="ADC-like domains"/>
    <property type="match status" value="1"/>
</dbReference>
<dbReference type="AlphaFoldDB" id="A0A381ST89"/>
<dbReference type="PANTHER" id="PTHR43742">
    <property type="entry name" value="TRIMETHYLAMINE-N-OXIDE REDUCTASE"/>
    <property type="match status" value="1"/>
</dbReference>
<dbReference type="EMBL" id="UINC01003544">
    <property type="protein sequence ID" value="SVA07255.1"/>
    <property type="molecule type" value="Genomic_DNA"/>
</dbReference>
<evidence type="ECO:0000256" key="4">
    <source>
        <dbReference type="ARBA" id="ARBA00023004"/>
    </source>
</evidence>
<dbReference type="SUPFAM" id="SSF50692">
    <property type="entry name" value="ADC-like"/>
    <property type="match status" value="1"/>
</dbReference>
<feature type="domain" description="4Fe-4S Mo/W bis-MGD-type" evidence="6">
    <location>
        <begin position="48"/>
        <end position="111"/>
    </location>
</feature>
<keyword evidence="5" id="KW-0411">Iron-sulfur</keyword>
<evidence type="ECO:0000256" key="2">
    <source>
        <dbReference type="ARBA" id="ARBA00022485"/>
    </source>
</evidence>
<dbReference type="GO" id="GO:0043546">
    <property type="term" value="F:molybdopterin cofactor binding"/>
    <property type="evidence" value="ECO:0007669"/>
    <property type="project" value="InterPro"/>
</dbReference>